<reference evidence="7" key="1">
    <citation type="submission" date="2020-10" db="EMBL/GenBank/DDBJ databases">
        <title>An improved Amphimedon queenslandica hologenome assembly reveals how three proteobacterial symbionts can extend the metabolic phenotypic of their marine sponge host.</title>
        <authorList>
            <person name="Degnan B."/>
            <person name="Degnan S."/>
            <person name="Xiang X."/>
        </authorList>
    </citation>
    <scope>NUCLEOTIDE SEQUENCE</scope>
    <source>
        <strain evidence="7">AqS2</strain>
    </source>
</reference>
<dbReference type="AlphaFoldDB" id="A0A930XYJ3"/>
<protein>
    <recommendedName>
        <fullName evidence="1">site-specific DNA-methyltransferase (adenine-specific)</fullName>
        <ecNumber evidence="1">2.1.1.72</ecNumber>
    </recommendedName>
</protein>
<dbReference type="PANTHER" id="PTHR33841:SF1">
    <property type="entry name" value="DNA METHYLTRANSFERASE A"/>
    <property type="match status" value="1"/>
</dbReference>
<dbReference type="Pfam" id="PF07669">
    <property type="entry name" value="Eco57I"/>
    <property type="match status" value="1"/>
</dbReference>
<dbReference type="PRINTS" id="PR00507">
    <property type="entry name" value="N12N6MTFRASE"/>
</dbReference>
<keyword evidence="3" id="KW-0808">Transferase</keyword>
<evidence type="ECO:0000313" key="7">
    <source>
        <dbReference type="EMBL" id="MBF2735938.1"/>
    </source>
</evidence>
<feature type="domain" description="Type II methyltransferase M.TaqI-like" evidence="6">
    <location>
        <begin position="131"/>
        <end position="230"/>
    </location>
</feature>
<evidence type="ECO:0000256" key="2">
    <source>
        <dbReference type="ARBA" id="ARBA00022603"/>
    </source>
</evidence>
<evidence type="ECO:0000256" key="4">
    <source>
        <dbReference type="ARBA" id="ARBA00022691"/>
    </source>
</evidence>
<dbReference type="PANTHER" id="PTHR33841">
    <property type="entry name" value="DNA METHYLTRANSFERASE YEEA-RELATED"/>
    <property type="match status" value="1"/>
</dbReference>
<evidence type="ECO:0000256" key="5">
    <source>
        <dbReference type="ARBA" id="ARBA00047942"/>
    </source>
</evidence>
<dbReference type="SUPFAM" id="SSF53335">
    <property type="entry name" value="S-adenosyl-L-methionine-dependent methyltransferases"/>
    <property type="match status" value="1"/>
</dbReference>
<dbReference type="InterPro" id="IPR002052">
    <property type="entry name" value="DNA_methylase_N6_adenine_CS"/>
</dbReference>
<sequence length="509" mass="57424">MPHAPYLSLAPDADKAKDLGQVFTPEWIVELILDKVGYAGKRALEASILEPSAGDGAFLAAIAERYIKAAKRAGWSGRKTAAGLARDITGIEIDGELCARCRERLDAVAARHGLPKVAWDLRNEDALLAKGMRRRYDLVVGNPPYIRIHNLAKNVVRYLKANYEFCSKGMIDIHLAFFELGLGLLKEDGALCYIAPNMFLRNSSNKDFRNHLVRHNLLDDLINFGSHMVFQGISTYSCIATLRKGKADGAFAYHVYDGQRVVHANDIQLADYLDRRFVFASRREAAFVRKRQSGKQLQSIASVQYGLATLRDRIYVCHDARPVPGKSDLVDFHGHPVEKALLRDVVKGSRLFESPKKVRKGKMLFPYRQEDGRWRAIPEDELRRAYPKAYQYLLLNREELELRDMDRGAQWYEYGRSQGLQSIHRPKLAVSSLVNGRVLFTKLDSKTLVYSGIFITGSPQNLRQIAEVLSGRDFLQYSQIVGKDMRGGYKTISSGIIKQYGLANEKRAA</sequence>
<dbReference type="Proteomes" id="UP000604381">
    <property type="component" value="Unassembled WGS sequence"/>
</dbReference>
<evidence type="ECO:0000259" key="6">
    <source>
        <dbReference type="Pfam" id="PF07669"/>
    </source>
</evidence>
<dbReference type="GO" id="GO:0032259">
    <property type="term" value="P:methylation"/>
    <property type="evidence" value="ECO:0007669"/>
    <property type="project" value="UniProtKB-KW"/>
</dbReference>
<dbReference type="EC" id="2.1.1.72" evidence="1"/>
<dbReference type="Gene3D" id="3.40.50.150">
    <property type="entry name" value="Vaccinia Virus protein VP39"/>
    <property type="match status" value="1"/>
</dbReference>
<dbReference type="PROSITE" id="PS00092">
    <property type="entry name" value="N6_MTASE"/>
    <property type="match status" value="1"/>
</dbReference>
<dbReference type="InterPro" id="IPR011639">
    <property type="entry name" value="MethylTrfase_TaqI-like_dom"/>
</dbReference>
<dbReference type="GO" id="GO:0006304">
    <property type="term" value="P:DNA modification"/>
    <property type="evidence" value="ECO:0007669"/>
    <property type="project" value="InterPro"/>
</dbReference>
<organism evidence="7 8">
    <name type="scientific">Candidatus Amphirhobacter heronislandensis</name>
    <dbReference type="NCBI Taxonomy" id="1732024"/>
    <lineage>
        <taxon>Bacteria</taxon>
        <taxon>Pseudomonadati</taxon>
        <taxon>Pseudomonadota</taxon>
        <taxon>Gammaproteobacteria</taxon>
        <taxon>Candidatus Tethybacterales</taxon>
        <taxon>Candidatus Tethybacteraceae</taxon>
        <taxon>Candidatus Amphirhobacter</taxon>
    </lineage>
</organism>
<proteinExistence type="predicted"/>
<comment type="caution">
    <text evidence="7">The sequence shown here is derived from an EMBL/GenBank/DDBJ whole genome shotgun (WGS) entry which is preliminary data.</text>
</comment>
<name>A0A930XYJ3_9GAMM</name>
<keyword evidence="4" id="KW-0949">S-adenosyl-L-methionine</keyword>
<keyword evidence="8" id="KW-1185">Reference proteome</keyword>
<evidence type="ECO:0000256" key="3">
    <source>
        <dbReference type="ARBA" id="ARBA00022679"/>
    </source>
</evidence>
<comment type="catalytic activity">
    <reaction evidence="5">
        <text>a 2'-deoxyadenosine in DNA + S-adenosyl-L-methionine = an N(6)-methyl-2'-deoxyadenosine in DNA + S-adenosyl-L-homocysteine + H(+)</text>
        <dbReference type="Rhea" id="RHEA:15197"/>
        <dbReference type="Rhea" id="RHEA-COMP:12418"/>
        <dbReference type="Rhea" id="RHEA-COMP:12419"/>
        <dbReference type="ChEBI" id="CHEBI:15378"/>
        <dbReference type="ChEBI" id="CHEBI:57856"/>
        <dbReference type="ChEBI" id="CHEBI:59789"/>
        <dbReference type="ChEBI" id="CHEBI:90615"/>
        <dbReference type="ChEBI" id="CHEBI:90616"/>
        <dbReference type="EC" id="2.1.1.72"/>
    </reaction>
</comment>
<gene>
    <name evidence="7" type="ORF">ISN26_07745</name>
</gene>
<keyword evidence="2 7" id="KW-0489">Methyltransferase</keyword>
<accession>A0A930XYJ3</accession>
<dbReference type="InterPro" id="IPR029063">
    <property type="entry name" value="SAM-dependent_MTases_sf"/>
</dbReference>
<dbReference type="EMBL" id="JADHEI010000058">
    <property type="protein sequence ID" value="MBF2735938.1"/>
    <property type="molecule type" value="Genomic_DNA"/>
</dbReference>
<dbReference type="InterPro" id="IPR050953">
    <property type="entry name" value="N4_N6_ade-DNA_methylase"/>
</dbReference>
<evidence type="ECO:0000313" key="8">
    <source>
        <dbReference type="Proteomes" id="UP000604381"/>
    </source>
</evidence>
<dbReference type="GO" id="GO:0003676">
    <property type="term" value="F:nucleic acid binding"/>
    <property type="evidence" value="ECO:0007669"/>
    <property type="project" value="InterPro"/>
</dbReference>
<dbReference type="CDD" id="cd02440">
    <property type="entry name" value="AdoMet_MTases"/>
    <property type="match status" value="1"/>
</dbReference>
<dbReference type="GO" id="GO:0009007">
    <property type="term" value="F:site-specific DNA-methyltransferase (adenine-specific) activity"/>
    <property type="evidence" value="ECO:0007669"/>
    <property type="project" value="UniProtKB-EC"/>
</dbReference>
<evidence type="ECO:0000256" key="1">
    <source>
        <dbReference type="ARBA" id="ARBA00011900"/>
    </source>
</evidence>